<reference evidence="3" key="1">
    <citation type="submission" date="2018-03" db="EMBL/GenBank/DDBJ databases">
        <title>Identification and characterization of neuropeptides by transcriptome and proteome analyses in a bivalve mollusc Patinopecten yessoensis.</title>
        <authorList>
            <person name="Zhang M."/>
            <person name="Wang Y."/>
            <person name="Li Y."/>
            <person name="Li W."/>
            <person name="Li R."/>
            <person name="Xie X."/>
            <person name="Wang S."/>
            <person name="Hu X."/>
            <person name="Zhang L."/>
            <person name="Bao Z."/>
        </authorList>
    </citation>
    <scope>NUCLEOTIDE SEQUENCE</scope>
    <source>
        <tissue evidence="3">Ganglion</tissue>
    </source>
</reference>
<feature type="compositionally biased region" description="Low complexity" evidence="1">
    <location>
        <begin position="84"/>
        <end position="94"/>
    </location>
</feature>
<evidence type="ECO:0000313" key="3">
    <source>
        <dbReference type="EMBL" id="AXN93507.1"/>
    </source>
</evidence>
<accession>A0A346GAV4</accession>
<evidence type="ECO:0000256" key="2">
    <source>
        <dbReference type="SAM" id="SignalP"/>
    </source>
</evidence>
<feature type="region of interest" description="Disordered" evidence="1">
    <location>
        <begin position="116"/>
        <end position="139"/>
    </location>
</feature>
<organism evidence="3">
    <name type="scientific">Mizuhopecten yessoensis</name>
    <name type="common">Japanese scallop</name>
    <name type="synonym">Patinopecten yessoensis</name>
    <dbReference type="NCBI Taxonomy" id="6573"/>
    <lineage>
        <taxon>Eukaryota</taxon>
        <taxon>Metazoa</taxon>
        <taxon>Spiralia</taxon>
        <taxon>Lophotrochozoa</taxon>
        <taxon>Mollusca</taxon>
        <taxon>Bivalvia</taxon>
        <taxon>Autobranchia</taxon>
        <taxon>Pteriomorphia</taxon>
        <taxon>Pectinida</taxon>
        <taxon>Pectinoidea</taxon>
        <taxon>Pectinidae</taxon>
        <taxon>Mizuhopecten</taxon>
    </lineage>
</organism>
<dbReference type="OrthoDB" id="6161317at2759"/>
<dbReference type="AlphaFoldDB" id="A0A346GAV4"/>
<protein>
    <submittedName>
        <fullName evidence="3">NKY</fullName>
    </submittedName>
</protein>
<dbReference type="EMBL" id="MH045239">
    <property type="protein sequence ID" value="AXN93507.1"/>
    <property type="molecule type" value="mRNA"/>
</dbReference>
<feature type="signal peptide" evidence="2">
    <location>
        <begin position="1"/>
        <end position="22"/>
    </location>
</feature>
<sequence>MTQGTSLLLVVFANFFVVQCYGSYLPGALGLSKSNEASNYIDSVITEEEKAFYAKVIQKLMDRAAALEEEVDGHNGDNFDSDGDLSSSSDLSGLKRSMDKRKVFWQPLGYVPASMRMSPNNKHKASQKDVGRKGFRYGK</sequence>
<evidence type="ECO:0000256" key="1">
    <source>
        <dbReference type="SAM" id="MobiDB-lite"/>
    </source>
</evidence>
<feature type="region of interest" description="Disordered" evidence="1">
    <location>
        <begin position="72"/>
        <end position="94"/>
    </location>
</feature>
<name>A0A346GAV4_MIZYE</name>
<keyword evidence="2" id="KW-0732">Signal</keyword>
<feature type="chain" id="PRO_5016626266" evidence="2">
    <location>
        <begin position="23"/>
        <end position="139"/>
    </location>
</feature>
<proteinExistence type="evidence at transcript level"/>